<dbReference type="Proteomes" id="UP000700596">
    <property type="component" value="Unassembled WGS sequence"/>
</dbReference>
<protein>
    <submittedName>
        <fullName evidence="4">Ankyrin repeat-containing domain protein</fullName>
    </submittedName>
</protein>
<evidence type="ECO:0000313" key="4">
    <source>
        <dbReference type="EMBL" id="KAH7117653.1"/>
    </source>
</evidence>
<dbReference type="PROSITE" id="PS50088">
    <property type="entry name" value="ANK_REPEAT"/>
    <property type="match status" value="1"/>
</dbReference>
<feature type="repeat" description="ANK" evidence="3">
    <location>
        <begin position="26"/>
        <end position="58"/>
    </location>
</feature>
<dbReference type="InterPro" id="IPR036770">
    <property type="entry name" value="Ankyrin_rpt-contain_sf"/>
</dbReference>
<keyword evidence="2 3" id="KW-0040">ANK repeat</keyword>
<dbReference type="InterPro" id="IPR050776">
    <property type="entry name" value="Ank_Repeat/CDKN_Inhibitor"/>
</dbReference>
<dbReference type="PANTHER" id="PTHR24201">
    <property type="entry name" value="ANK_REP_REGION DOMAIN-CONTAINING PROTEIN"/>
    <property type="match status" value="1"/>
</dbReference>
<comment type="caution">
    <text evidence="4">The sequence shown here is derived from an EMBL/GenBank/DDBJ whole genome shotgun (WGS) entry which is preliminary data.</text>
</comment>
<keyword evidence="1" id="KW-0677">Repeat</keyword>
<accession>A0A9P9DEG7</accession>
<reference evidence="4" key="1">
    <citation type="journal article" date="2021" name="Nat. Commun.">
        <title>Genetic determinants of endophytism in the Arabidopsis root mycobiome.</title>
        <authorList>
            <person name="Mesny F."/>
            <person name="Miyauchi S."/>
            <person name="Thiergart T."/>
            <person name="Pickel B."/>
            <person name="Atanasova L."/>
            <person name="Karlsson M."/>
            <person name="Huettel B."/>
            <person name="Barry K.W."/>
            <person name="Haridas S."/>
            <person name="Chen C."/>
            <person name="Bauer D."/>
            <person name="Andreopoulos W."/>
            <person name="Pangilinan J."/>
            <person name="LaButti K."/>
            <person name="Riley R."/>
            <person name="Lipzen A."/>
            <person name="Clum A."/>
            <person name="Drula E."/>
            <person name="Henrissat B."/>
            <person name="Kohler A."/>
            <person name="Grigoriev I.V."/>
            <person name="Martin F.M."/>
            <person name="Hacquard S."/>
        </authorList>
    </citation>
    <scope>NUCLEOTIDE SEQUENCE</scope>
    <source>
        <strain evidence="4">MPI-CAGE-CH-0243</strain>
    </source>
</reference>
<dbReference type="PROSITE" id="PS50297">
    <property type="entry name" value="ANK_REP_REGION"/>
    <property type="match status" value="1"/>
</dbReference>
<proteinExistence type="predicted"/>
<gene>
    <name evidence="4" type="ORF">B0J11DRAFT_536426</name>
</gene>
<keyword evidence="5" id="KW-1185">Reference proteome</keyword>
<dbReference type="SMART" id="SM00248">
    <property type="entry name" value="ANK"/>
    <property type="match status" value="2"/>
</dbReference>
<evidence type="ECO:0000256" key="2">
    <source>
        <dbReference type="ARBA" id="ARBA00023043"/>
    </source>
</evidence>
<name>A0A9P9DEG7_9PLEO</name>
<dbReference type="EMBL" id="JAGMWT010000013">
    <property type="protein sequence ID" value="KAH7117653.1"/>
    <property type="molecule type" value="Genomic_DNA"/>
</dbReference>
<sequence length="110" mass="12406">MAQPTCDHILSILLEFGAEINSQNDDGRIAMHFAIYTGFESLLRMLLQHGADPNIQDKKGRTPLHVAALEREVKAVCLLSPVTRDSKKILELISLRLEMEDSKGYESPEW</sequence>
<evidence type="ECO:0000256" key="3">
    <source>
        <dbReference type="PROSITE-ProRule" id="PRU00023"/>
    </source>
</evidence>
<evidence type="ECO:0000256" key="1">
    <source>
        <dbReference type="ARBA" id="ARBA00022737"/>
    </source>
</evidence>
<dbReference type="Pfam" id="PF12796">
    <property type="entry name" value="Ank_2"/>
    <property type="match status" value="1"/>
</dbReference>
<dbReference type="SUPFAM" id="SSF48403">
    <property type="entry name" value="Ankyrin repeat"/>
    <property type="match status" value="1"/>
</dbReference>
<organism evidence="4 5">
    <name type="scientific">Dendryphion nanum</name>
    <dbReference type="NCBI Taxonomy" id="256645"/>
    <lineage>
        <taxon>Eukaryota</taxon>
        <taxon>Fungi</taxon>
        <taxon>Dikarya</taxon>
        <taxon>Ascomycota</taxon>
        <taxon>Pezizomycotina</taxon>
        <taxon>Dothideomycetes</taxon>
        <taxon>Pleosporomycetidae</taxon>
        <taxon>Pleosporales</taxon>
        <taxon>Torulaceae</taxon>
        <taxon>Dendryphion</taxon>
    </lineage>
</organism>
<dbReference type="OrthoDB" id="539213at2759"/>
<evidence type="ECO:0000313" key="5">
    <source>
        <dbReference type="Proteomes" id="UP000700596"/>
    </source>
</evidence>
<dbReference type="Gene3D" id="1.25.40.20">
    <property type="entry name" value="Ankyrin repeat-containing domain"/>
    <property type="match status" value="1"/>
</dbReference>
<dbReference type="InterPro" id="IPR002110">
    <property type="entry name" value="Ankyrin_rpt"/>
</dbReference>
<dbReference type="AlphaFoldDB" id="A0A9P9DEG7"/>